<protein>
    <submittedName>
        <fullName evidence="4">Predicted flavoprotein CzcO associated with the cation diffusion facilitator CzcD</fullName>
    </submittedName>
</protein>
<reference evidence="4 5" key="1">
    <citation type="submission" date="2016-10" db="EMBL/GenBank/DDBJ databases">
        <authorList>
            <person name="de Groot N.N."/>
        </authorList>
    </citation>
    <scope>NUCLEOTIDE SEQUENCE [LARGE SCALE GENOMIC DNA]</scope>
    <source>
        <strain evidence="4 5">CPCC 100156</strain>
    </source>
</reference>
<evidence type="ECO:0000313" key="4">
    <source>
        <dbReference type="EMBL" id="SDC24479.1"/>
    </source>
</evidence>
<keyword evidence="5" id="KW-1185">Reference proteome</keyword>
<dbReference type="AlphaFoldDB" id="A0A1G6K094"/>
<keyword evidence="1" id="KW-0285">Flavoprotein</keyword>
<dbReference type="GO" id="GO:0050661">
    <property type="term" value="F:NADP binding"/>
    <property type="evidence" value="ECO:0007669"/>
    <property type="project" value="InterPro"/>
</dbReference>
<dbReference type="InterPro" id="IPR032710">
    <property type="entry name" value="NTF2-like_dom_sf"/>
</dbReference>
<gene>
    <name evidence="4" type="ORF">SAMN04487779_1001342</name>
</gene>
<dbReference type="InterPro" id="IPR020946">
    <property type="entry name" value="Flavin_mOase-like"/>
</dbReference>
<dbReference type="PANTHER" id="PTHR43539">
    <property type="entry name" value="FLAVIN-BINDING MONOOXYGENASE-LIKE PROTEIN (AFU_ORTHOLOGUE AFUA_4G09220)"/>
    <property type="match status" value="1"/>
</dbReference>
<evidence type="ECO:0000256" key="1">
    <source>
        <dbReference type="ARBA" id="ARBA00022630"/>
    </source>
</evidence>
<evidence type="ECO:0000256" key="3">
    <source>
        <dbReference type="ARBA" id="ARBA00023002"/>
    </source>
</evidence>
<keyword evidence="2" id="KW-0274">FAD</keyword>
<dbReference type="GO" id="GO:0004499">
    <property type="term" value="F:N,N-dimethylaniline monooxygenase activity"/>
    <property type="evidence" value="ECO:0007669"/>
    <property type="project" value="InterPro"/>
</dbReference>
<evidence type="ECO:0000256" key="2">
    <source>
        <dbReference type="ARBA" id="ARBA00022827"/>
    </source>
</evidence>
<sequence>MDGIQTGMLAEAAANSWLQGFEAALASGEASRIAALFAEECHWRDILAFDWDLHTTSGAEAIAARMVSRLVQAAPRGMALAAGRTPPRRVTRAGIEAIEAIFAFESSIGPCNGVVRLLADAGELRAWTLMTSLDEIRGHEDPANGRRWQEVDWRRNFGGENWLDRRNKARAYADRDPAVLVVGAAQAGLSVATRLTLLGVDTLVVDREARIGDSWRRRYHALTLHNETRVNHLPYMPFPRSWPVFIPKDMLANWFEIYAEAMELNVWTETELTGGDWDESAQCWDVTVRRGDGTERRMRPRHLIFANGVSTTPIIPDLPGLGEFRGTVQHSGRHGSGLDWKGKRALVLGTGTSGHDVAQDLCVSGAAEVTLIQRRPTLVVSLKEAQAPYALYDEDIPFEDLDLLATSFPFPVYRRAHQLMTAKNRVADGALLEGLAARGFRLNFGEDDTGWQIMYQSRGGGYYFDAGCSGMIIDGRIGLMQYDDIDRFGPDGAIMKDGSVKPADLIVLATGYQGQAAAARQILGDAVGERIGRVWGFDEEGELQGMWRPTGQPHLWFLAGGLAQCRIFSKVLALQIKARELGLVS</sequence>
<dbReference type="Gene3D" id="3.50.50.60">
    <property type="entry name" value="FAD/NAD(P)-binding domain"/>
    <property type="match status" value="1"/>
</dbReference>
<dbReference type="PANTHER" id="PTHR43539:SF68">
    <property type="entry name" value="FLAVIN-BINDING MONOOXYGENASE-LIKE PROTEIN (AFU_ORTHOLOGUE AFUA_4G09220)"/>
    <property type="match status" value="1"/>
</dbReference>
<accession>A0A1G6K094</accession>
<organism evidence="4 5">
    <name type="scientific">Belnapia rosea</name>
    <dbReference type="NCBI Taxonomy" id="938405"/>
    <lineage>
        <taxon>Bacteria</taxon>
        <taxon>Pseudomonadati</taxon>
        <taxon>Pseudomonadota</taxon>
        <taxon>Alphaproteobacteria</taxon>
        <taxon>Acetobacterales</taxon>
        <taxon>Roseomonadaceae</taxon>
        <taxon>Belnapia</taxon>
    </lineage>
</organism>
<dbReference type="RefSeq" id="WP_090659849.1">
    <property type="nucleotide sequence ID" value="NZ_FMZX01000001.1"/>
</dbReference>
<dbReference type="SUPFAM" id="SSF54427">
    <property type="entry name" value="NTF2-like"/>
    <property type="match status" value="1"/>
</dbReference>
<dbReference type="Proteomes" id="UP000198925">
    <property type="component" value="Unassembled WGS sequence"/>
</dbReference>
<dbReference type="STRING" id="938405.SAMN02927895_00535"/>
<dbReference type="EMBL" id="FMZX01000001">
    <property type="protein sequence ID" value="SDC24479.1"/>
    <property type="molecule type" value="Genomic_DNA"/>
</dbReference>
<dbReference type="InterPro" id="IPR036188">
    <property type="entry name" value="FAD/NAD-bd_sf"/>
</dbReference>
<evidence type="ECO:0000313" key="5">
    <source>
        <dbReference type="Proteomes" id="UP000198925"/>
    </source>
</evidence>
<dbReference type="Pfam" id="PF00743">
    <property type="entry name" value="FMO-like"/>
    <property type="match status" value="1"/>
</dbReference>
<keyword evidence="3" id="KW-0560">Oxidoreductase</keyword>
<name>A0A1G6K094_9PROT</name>
<proteinExistence type="predicted"/>
<dbReference type="SUPFAM" id="SSF51905">
    <property type="entry name" value="FAD/NAD(P)-binding domain"/>
    <property type="match status" value="2"/>
</dbReference>
<dbReference type="GO" id="GO:0050660">
    <property type="term" value="F:flavin adenine dinucleotide binding"/>
    <property type="evidence" value="ECO:0007669"/>
    <property type="project" value="InterPro"/>
</dbReference>
<dbReference type="InterPro" id="IPR050982">
    <property type="entry name" value="Auxin_biosynth/cation_transpt"/>
</dbReference>